<evidence type="ECO:0000256" key="4">
    <source>
        <dbReference type="ARBA" id="ARBA00022454"/>
    </source>
</evidence>
<comment type="subcellular location">
    <subcellularLocation>
        <location evidence="2">Chromosome</location>
        <location evidence="2">Centromere</location>
    </subcellularLocation>
    <subcellularLocation>
        <location evidence="1">Nucleus</location>
    </subcellularLocation>
</comment>
<gene>
    <name evidence="7" type="ORF">MBM_08235</name>
</gene>
<dbReference type="eggNOG" id="ENOG502QU9H">
    <property type="taxonomic scope" value="Eukaryota"/>
</dbReference>
<dbReference type="GO" id="GO:0000070">
    <property type="term" value="P:mitotic sister chromatid segregation"/>
    <property type="evidence" value="ECO:0007669"/>
    <property type="project" value="TreeGrafter"/>
</dbReference>
<dbReference type="KEGG" id="mbe:MBM_08235"/>
<dbReference type="GO" id="GO:0034080">
    <property type="term" value="P:CENP-A containing chromatin assembly"/>
    <property type="evidence" value="ECO:0007669"/>
    <property type="project" value="TreeGrafter"/>
</dbReference>
<proteinExistence type="inferred from homology"/>
<evidence type="ECO:0000256" key="2">
    <source>
        <dbReference type="ARBA" id="ARBA00004584"/>
    </source>
</evidence>
<dbReference type="Pfam" id="PF07778">
    <property type="entry name" value="CENP-I"/>
    <property type="match status" value="2"/>
</dbReference>
<keyword evidence="8" id="KW-1185">Reference proteome</keyword>
<evidence type="ECO:0000313" key="8">
    <source>
        <dbReference type="Proteomes" id="UP000006753"/>
    </source>
</evidence>
<dbReference type="STRING" id="1072389.K1WMG1"/>
<comment type="similarity">
    <text evidence="3">Belongs to the CENP-I/CTF3 family.</text>
</comment>
<dbReference type="PANTHER" id="PTHR48208">
    <property type="entry name" value="CENTROMERE PROTEIN I"/>
    <property type="match status" value="1"/>
</dbReference>
<dbReference type="InParanoid" id="K1WMG1"/>
<keyword evidence="5" id="KW-0539">Nucleus</keyword>
<dbReference type="Proteomes" id="UP000006753">
    <property type="component" value="Unassembled WGS sequence"/>
</dbReference>
<name>K1WMG1_MARBU</name>
<dbReference type="InterPro" id="IPR012485">
    <property type="entry name" value="CENP-I"/>
</dbReference>
<dbReference type="AlphaFoldDB" id="K1WMG1"/>
<evidence type="ECO:0000256" key="6">
    <source>
        <dbReference type="ARBA" id="ARBA00023328"/>
    </source>
</evidence>
<evidence type="ECO:0000313" key="7">
    <source>
        <dbReference type="EMBL" id="EKD13517.1"/>
    </source>
</evidence>
<accession>K1WMG1</accession>
<organism evidence="7 8">
    <name type="scientific">Marssonina brunnea f. sp. multigermtubi (strain MB_m1)</name>
    <name type="common">Marssonina leaf spot fungus</name>
    <dbReference type="NCBI Taxonomy" id="1072389"/>
    <lineage>
        <taxon>Eukaryota</taxon>
        <taxon>Fungi</taxon>
        <taxon>Dikarya</taxon>
        <taxon>Ascomycota</taxon>
        <taxon>Pezizomycotina</taxon>
        <taxon>Leotiomycetes</taxon>
        <taxon>Helotiales</taxon>
        <taxon>Drepanopezizaceae</taxon>
        <taxon>Drepanopeziza</taxon>
    </lineage>
</organism>
<protein>
    <submittedName>
        <fullName evidence="7">Mis6 domain protein</fullName>
    </submittedName>
</protein>
<dbReference type="GO" id="GO:0000939">
    <property type="term" value="C:inner kinetochore"/>
    <property type="evidence" value="ECO:0007669"/>
    <property type="project" value="TreeGrafter"/>
</dbReference>
<evidence type="ECO:0000256" key="3">
    <source>
        <dbReference type="ARBA" id="ARBA00005470"/>
    </source>
</evidence>
<keyword evidence="4" id="KW-0158">Chromosome</keyword>
<sequence>MANLLVPQDNISELIVAVQKEANKKAKQRSATISILVNKICSKAYSDGLPSRSLEQLVDIITRPNQLDQSSLGSLVRNLYPAGKVTDSIVIKLVGSLGHGRMKPSYSTQAVLLKWLIMVYDVLENQRLLSKLYSVLFNLIDTSALRMELTRQAGNEPPLVGLMKVFKDYYPDIVVGEVTSGRAAVFTHPNTEWRQRLSDIQELHLQNSPDGLPAEKVTFRVASKNGTKRTLSFVLPSVHTSHALETSVTLEEIEDAHQLVQKLEKIEPPNQLVTVLKDPLLQKFMQLKSTDVYSRRVDSWLLAFFDDHLRTDLGGKEITVMLDTVLNYTCQTKALPPSCLTYLKAMVPSWNGISDREVILGLLTYSPIGPFEDLYDSTFLPLEEALLGDGTTDSQLTLLSFYTELIDQWMVTLLSKPQRSADASTANFFTALTNHASNLVLTILQSTTAVSALSSILSFYESSAALIVHPALKHTLRIAIPPAEVVYTLLFTPSLSTTSRLCAALAHYKRAFELAMLSKPNNSEHQPYPKDYVNHFNGFLMDVCNCVWRSRAFNTADPNALGCLLQLNVKQAISQHISAIDATFALQNLFSFSYSPLLCLFAISYVRELEDNAGEEIGRRHAGPVTQHSLKQLKQDGGIKLIWPDYKLGVLTYMDGKGVAGIGELMYNTMKHLMTARDNRAQSSMG</sequence>
<keyword evidence="6" id="KW-0137">Centromere</keyword>
<dbReference type="EMBL" id="JH921449">
    <property type="protein sequence ID" value="EKD13517.1"/>
    <property type="molecule type" value="Genomic_DNA"/>
</dbReference>
<reference evidence="7 8" key="1">
    <citation type="journal article" date="2012" name="BMC Genomics">
        <title>Sequencing the genome of Marssonina brunnea reveals fungus-poplar co-evolution.</title>
        <authorList>
            <person name="Zhu S."/>
            <person name="Cao Y.-Z."/>
            <person name="Jiang C."/>
            <person name="Tan B.-Y."/>
            <person name="Wang Z."/>
            <person name="Feng S."/>
            <person name="Zhang L."/>
            <person name="Su X.-H."/>
            <person name="Brejova B."/>
            <person name="Vinar T."/>
            <person name="Xu M."/>
            <person name="Wang M.-X."/>
            <person name="Zhang S.-G."/>
            <person name="Huang M.-R."/>
            <person name="Wu R."/>
            <person name="Zhou Y."/>
        </authorList>
    </citation>
    <scope>NUCLEOTIDE SEQUENCE [LARGE SCALE GENOMIC DNA]</scope>
    <source>
        <strain evidence="7 8">MB_m1</strain>
    </source>
</reference>
<dbReference type="HOGENOM" id="CLU_023256_0_0_1"/>
<evidence type="ECO:0000256" key="5">
    <source>
        <dbReference type="ARBA" id="ARBA00023242"/>
    </source>
</evidence>
<dbReference type="CDD" id="cd22647">
    <property type="entry name" value="CTF3_NTD_HEAT"/>
    <property type="match status" value="1"/>
</dbReference>
<evidence type="ECO:0000256" key="1">
    <source>
        <dbReference type="ARBA" id="ARBA00004123"/>
    </source>
</evidence>
<dbReference type="OMA" id="RVFKNYY"/>
<dbReference type="PANTHER" id="PTHR48208:SF2">
    <property type="entry name" value="CENTROMERE PROTEIN I"/>
    <property type="match status" value="1"/>
</dbReference>
<dbReference type="OrthoDB" id="6347512at2759"/>
<dbReference type="GO" id="GO:0005634">
    <property type="term" value="C:nucleus"/>
    <property type="evidence" value="ECO:0007669"/>
    <property type="project" value="UniProtKB-SubCell"/>
</dbReference>